<feature type="domain" description="Transcription regulator TrmB N-terminal" evidence="1">
    <location>
        <begin position="33"/>
        <end position="92"/>
    </location>
</feature>
<evidence type="ECO:0000313" key="2">
    <source>
        <dbReference type="EMBL" id="KYC52163.1"/>
    </source>
</evidence>
<dbReference type="InterPro" id="IPR011991">
    <property type="entry name" value="ArsR-like_HTH"/>
</dbReference>
<name>A0A150J4L4_9EURY</name>
<comment type="caution">
    <text evidence="2">The sequence shown here is derived from an EMBL/GenBank/DDBJ whole genome shotgun (WGS) entry which is preliminary data.</text>
</comment>
<dbReference type="Pfam" id="PF01978">
    <property type="entry name" value="TrmB"/>
    <property type="match status" value="1"/>
</dbReference>
<proteinExistence type="predicted"/>
<dbReference type="InterPro" id="IPR002831">
    <property type="entry name" value="Tscrpt_reg_TrmB_N"/>
</dbReference>
<dbReference type="Proteomes" id="UP000075578">
    <property type="component" value="Unassembled WGS sequence"/>
</dbReference>
<dbReference type="CDD" id="cd00090">
    <property type="entry name" value="HTH_ARSR"/>
    <property type="match status" value="1"/>
</dbReference>
<reference evidence="2 3" key="1">
    <citation type="journal article" date="2016" name="ISME J.">
        <title>Chasing the elusive Euryarchaeota class WSA2: genomes reveal a uniquely fastidious methyl-reducing methanogen.</title>
        <authorList>
            <person name="Nobu M.K."/>
            <person name="Narihiro T."/>
            <person name="Kuroda K."/>
            <person name="Mei R."/>
            <person name="Liu W.T."/>
        </authorList>
    </citation>
    <scope>NUCLEOTIDE SEQUENCE [LARGE SCALE GENOMIC DNA]</scope>
    <source>
        <strain evidence="2">U1lsi0528_Bin089</strain>
    </source>
</reference>
<protein>
    <submittedName>
        <fullName evidence="2">Sugar-specific transcriptional regulator TrmB</fullName>
    </submittedName>
</protein>
<gene>
    <name evidence="2" type="ORF">AMQ74_00841</name>
</gene>
<dbReference type="PATRIC" id="fig|1705564.3.peg.864"/>
<dbReference type="InterPro" id="IPR036388">
    <property type="entry name" value="WH-like_DNA-bd_sf"/>
</dbReference>
<evidence type="ECO:0000313" key="3">
    <source>
        <dbReference type="Proteomes" id="UP000075578"/>
    </source>
</evidence>
<sequence length="146" mass="16926">MKEYAKEIKFNVPEKSDIDKGLMEMLKFFLDTESKVKIYLYLLKSGKSSSDNIAEGTSIYPSTCREALDSMLQMKVIEKYEEGGEKYTAVSPSKLVERKIGQLEKELNDFLKLEELLKDSKEIRTPFLPFKIKIERVDNPITKDEE</sequence>
<dbReference type="InterPro" id="IPR036390">
    <property type="entry name" value="WH_DNA-bd_sf"/>
</dbReference>
<organism evidence="2 3">
    <name type="scientific">Candidatus Methanofastidiosum methylothiophilum</name>
    <dbReference type="NCBI Taxonomy" id="1705564"/>
    <lineage>
        <taxon>Archaea</taxon>
        <taxon>Methanobacteriati</taxon>
        <taxon>Methanobacteriota</taxon>
        <taxon>Stenosarchaea group</taxon>
        <taxon>Candidatus Methanofastidiosia</taxon>
        <taxon>Candidatus Methanofastidiosales</taxon>
        <taxon>Candidatus Methanofastidiosaceae</taxon>
        <taxon>Candidatus Methanofastidiosum</taxon>
    </lineage>
</organism>
<dbReference type="Gene3D" id="1.10.10.10">
    <property type="entry name" value="Winged helix-like DNA-binding domain superfamily/Winged helix DNA-binding domain"/>
    <property type="match status" value="1"/>
</dbReference>
<evidence type="ECO:0000259" key="1">
    <source>
        <dbReference type="Pfam" id="PF01978"/>
    </source>
</evidence>
<dbReference type="SUPFAM" id="SSF46785">
    <property type="entry name" value="Winged helix' DNA-binding domain"/>
    <property type="match status" value="1"/>
</dbReference>
<accession>A0A150J4L4</accession>
<dbReference type="AlphaFoldDB" id="A0A150J4L4"/>
<dbReference type="EMBL" id="LNGD01000039">
    <property type="protein sequence ID" value="KYC52163.1"/>
    <property type="molecule type" value="Genomic_DNA"/>
</dbReference>